<dbReference type="Proteomes" id="UP000814243">
    <property type="component" value="Unassembled WGS sequence"/>
</dbReference>
<dbReference type="Pfam" id="PF23113">
    <property type="entry name" value="MARCHF6_C"/>
    <property type="match status" value="1"/>
</dbReference>
<accession>A0A922ML17</accession>
<feature type="transmembrane region" description="Helical" evidence="14">
    <location>
        <begin position="146"/>
        <end position="166"/>
    </location>
</feature>
<keyword evidence="8" id="KW-0863">Zinc-finger</keyword>
<dbReference type="GO" id="GO:0061630">
    <property type="term" value="F:ubiquitin protein ligase activity"/>
    <property type="evidence" value="ECO:0007669"/>
    <property type="project" value="UniProtKB-EC"/>
</dbReference>
<feature type="transmembrane region" description="Helical" evidence="14">
    <location>
        <begin position="574"/>
        <end position="594"/>
    </location>
</feature>
<evidence type="ECO:0000256" key="12">
    <source>
        <dbReference type="ARBA" id="ARBA00023136"/>
    </source>
</evidence>
<dbReference type="Pfam" id="PF12906">
    <property type="entry name" value="RINGv"/>
    <property type="match status" value="1"/>
</dbReference>
<comment type="caution">
    <text evidence="16">The sequence shown here is derived from an EMBL/GenBank/DDBJ whole genome shotgun (WGS) entry which is preliminary data.</text>
</comment>
<feature type="transmembrane region" description="Helical" evidence="14">
    <location>
        <begin position="264"/>
        <end position="285"/>
    </location>
</feature>
<dbReference type="PANTHER" id="PTHR13145">
    <property type="entry name" value="SSM4 PROTEIN"/>
    <property type="match status" value="1"/>
</dbReference>
<feature type="transmembrane region" description="Helical" evidence="14">
    <location>
        <begin position="798"/>
        <end position="818"/>
    </location>
</feature>
<dbReference type="InterPro" id="IPR056521">
    <property type="entry name" value="MARCHF6-like_C"/>
</dbReference>
<keyword evidence="12 14" id="KW-0472">Membrane</keyword>
<evidence type="ECO:0000259" key="15">
    <source>
        <dbReference type="PROSITE" id="PS51292"/>
    </source>
</evidence>
<feature type="compositionally biased region" description="Low complexity" evidence="13">
    <location>
        <begin position="941"/>
        <end position="958"/>
    </location>
</feature>
<feature type="compositionally biased region" description="Low complexity" evidence="13">
    <location>
        <begin position="834"/>
        <end position="851"/>
    </location>
</feature>
<keyword evidence="9" id="KW-0833">Ubl conjugation pathway</keyword>
<feature type="compositionally biased region" description="Low complexity" evidence="13">
    <location>
        <begin position="727"/>
        <end position="744"/>
    </location>
</feature>
<dbReference type="PROSITE" id="PS51292">
    <property type="entry name" value="ZF_RING_CH"/>
    <property type="match status" value="1"/>
</dbReference>
<dbReference type="EMBL" id="JACEFF010000363">
    <property type="protein sequence ID" value="KAH9638996.1"/>
    <property type="molecule type" value="Genomic_DNA"/>
</dbReference>
<gene>
    <name evidence="16" type="ORF">HF086_000922</name>
</gene>
<feature type="domain" description="RING-CH-type" evidence="15">
    <location>
        <begin position="4"/>
        <end position="65"/>
    </location>
</feature>
<feature type="transmembrane region" description="Helical" evidence="14">
    <location>
        <begin position="305"/>
        <end position="327"/>
    </location>
</feature>
<protein>
    <recommendedName>
        <fullName evidence="4">RING-type E3 ubiquitin transferase</fullName>
        <ecNumber evidence="4">2.3.2.27</ecNumber>
    </recommendedName>
</protein>
<feature type="compositionally biased region" description="Low complexity" evidence="13">
    <location>
        <begin position="649"/>
        <end position="658"/>
    </location>
</feature>
<reference evidence="16" key="1">
    <citation type="journal article" date="2021" name="G3 (Bethesda)">
        <title>Genome and transcriptome analysis of the beet armyworm Spodoptera exigua reveals targets for pest control. .</title>
        <authorList>
            <person name="Simon S."/>
            <person name="Breeschoten T."/>
            <person name="Jansen H.J."/>
            <person name="Dirks R.P."/>
            <person name="Schranz M.E."/>
            <person name="Ros V.I.D."/>
        </authorList>
    </citation>
    <scope>NUCLEOTIDE SEQUENCE</scope>
    <source>
        <strain evidence="16">TB_SE_WUR_2020</strain>
    </source>
</reference>
<dbReference type="Gene3D" id="3.30.40.10">
    <property type="entry name" value="Zinc/RING finger domain, C3HC4 (zinc finger)"/>
    <property type="match status" value="1"/>
</dbReference>
<evidence type="ECO:0000313" key="16">
    <source>
        <dbReference type="EMBL" id="KAH9638996.1"/>
    </source>
</evidence>
<feature type="compositionally biased region" description="Low complexity" evidence="13">
    <location>
        <begin position="971"/>
        <end position="980"/>
    </location>
</feature>
<evidence type="ECO:0000256" key="4">
    <source>
        <dbReference type="ARBA" id="ARBA00012483"/>
    </source>
</evidence>
<dbReference type="PANTHER" id="PTHR13145:SF0">
    <property type="entry name" value="E3 UBIQUITIN-PROTEIN LIGASE MARCHF6"/>
    <property type="match status" value="1"/>
</dbReference>
<sequence>MMDSDSSGADFCRFCRSEASSDRPLFHPCICTGSIKWIHQECLVQWMRYSRKEICELCGHRFSFMPIYSPDMPRRLPIRDVVGGLVTSVASAVKDWLHYTLVALAWLGIVPLTACRTYRCLFSGSLDPVISLPFDIVSAENLAKDVFSGCFVVTCTLFSFIGLVWLREQIMHGGGPDWMERENLPAPPPEDLPLQDNNNDRVNNGPGDGEVGIRDEVNAEVGEDPLVGDEANWNPMEWDRAAAEELTWARLLGLDGSMVFLEHVFWVVSLNTLFIVVFAFCPYHIGRLGAAMAGLTAEGPFAGPLTALAGYVLVGAILAVLHGMASLLRLRSAKKALGFCYVVVKVALLSVVEIGVIPLVCGWWLDLCSLSMFDATLKDRESSLQAAPWTLMFIHWLVGMVYVYYFASFILLLREVLRPGVLWFLKNLNDPDFSPVQEMIHLSVWSHIRRLVVSAMIFGTAVLFMLWLPIRVIKYVLPGFLPYAVAVHSDAPVNELSLELLLLQVLVIPLRVPIEQSPVLFVWQDWALGVLYTKIVCALTMMGPDWAMRRAIEKAYRDGIREMDLKRNLLARRVYPALLLTALVLALTVFQVPYPLATCRAASTPRNLRSRATVFQSTHALLLTALTVCSRSPSSRYRTHSHRSIQAQPARAPRLPRATAHHRARARAHRLPGTVPTHTALYRRNLLARRVYPALLLTALVLALTVFQVPYPLTPLYTGATCSRAASTPRYCSPRSCSRSPSSRYRTHSHRSIQAQPARAPRLPRATAHRARARAHRLPGTVPTHTALYRRNLLARRVYPALLLTALVLALTVFQVPYPLTPLYTGATCSRAASTPRYCSPRSCSRSPSSRYRTHSHRSIQAQPARAPRLPRATAHRARARAHRLPGTVPTHTALYRRNLLARRVYPALLLTALVLALTVFQVPYPLTPLYTGATCSRAASTPRYCSPRSCSRSPSSRYRTHSHRSIQAQPARAPRLPRATAHRARARAHRLPGTIRQFRKLYEHIKNDKYLVGQRLVNYDHRRHKQQQSTVPAN</sequence>
<dbReference type="InterPro" id="IPR011016">
    <property type="entry name" value="Znf_RING-CH"/>
</dbReference>
<evidence type="ECO:0000256" key="10">
    <source>
        <dbReference type="ARBA" id="ARBA00022833"/>
    </source>
</evidence>
<evidence type="ECO:0000256" key="6">
    <source>
        <dbReference type="ARBA" id="ARBA00022692"/>
    </source>
</evidence>
<evidence type="ECO:0000256" key="5">
    <source>
        <dbReference type="ARBA" id="ARBA00022679"/>
    </source>
</evidence>
<feature type="transmembrane region" description="Helical" evidence="14">
    <location>
        <begin position="526"/>
        <end position="547"/>
    </location>
</feature>
<feature type="region of interest" description="Disordered" evidence="13">
    <location>
        <begin position="833"/>
        <end position="881"/>
    </location>
</feature>
<feature type="region of interest" description="Disordered" evidence="13">
    <location>
        <begin position="726"/>
        <end position="769"/>
    </location>
</feature>
<feature type="transmembrane region" description="Helical" evidence="14">
    <location>
        <begin position="393"/>
        <end position="413"/>
    </location>
</feature>
<evidence type="ECO:0000256" key="1">
    <source>
        <dbReference type="ARBA" id="ARBA00000900"/>
    </source>
</evidence>
<evidence type="ECO:0000256" key="3">
    <source>
        <dbReference type="ARBA" id="ARBA00004906"/>
    </source>
</evidence>
<dbReference type="AlphaFoldDB" id="A0A922ML17"/>
<dbReference type="CDD" id="cd16702">
    <property type="entry name" value="RING_CH-C4HC3_MARCH6"/>
    <property type="match status" value="1"/>
</dbReference>
<dbReference type="GO" id="GO:0005789">
    <property type="term" value="C:endoplasmic reticulum membrane"/>
    <property type="evidence" value="ECO:0007669"/>
    <property type="project" value="TreeGrafter"/>
</dbReference>
<comment type="pathway">
    <text evidence="3">Protein modification; protein ubiquitination.</text>
</comment>
<dbReference type="SUPFAM" id="SSF57850">
    <property type="entry name" value="RING/U-box"/>
    <property type="match status" value="1"/>
</dbReference>
<dbReference type="GO" id="GO:0008270">
    <property type="term" value="F:zinc ion binding"/>
    <property type="evidence" value="ECO:0007669"/>
    <property type="project" value="UniProtKB-KW"/>
</dbReference>
<proteinExistence type="predicted"/>
<feature type="compositionally biased region" description="Low complexity" evidence="13">
    <location>
        <begin position="864"/>
        <end position="873"/>
    </location>
</feature>
<feature type="transmembrane region" description="Helical" evidence="14">
    <location>
        <begin position="339"/>
        <end position="365"/>
    </location>
</feature>
<evidence type="ECO:0000256" key="13">
    <source>
        <dbReference type="SAM" id="MobiDB-lite"/>
    </source>
</evidence>
<evidence type="ECO:0000256" key="11">
    <source>
        <dbReference type="ARBA" id="ARBA00022989"/>
    </source>
</evidence>
<feature type="compositionally biased region" description="Low complexity" evidence="13">
    <location>
        <begin position="757"/>
        <end position="766"/>
    </location>
</feature>
<evidence type="ECO:0000256" key="7">
    <source>
        <dbReference type="ARBA" id="ARBA00022723"/>
    </source>
</evidence>
<feature type="transmembrane region" description="Helical" evidence="14">
    <location>
        <begin position="905"/>
        <end position="925"/>
    </location>
</feature>
<dbReference type="FunFam" id="3.30.40.10:FF:000287">
    <property type="entry name" value="RING finger membrane protein"/>
    <property type="match status" value="1"/>
</dbReference>
<feature type="region of interest" description="Disordered" evidence="13">
    <location>
        <begin position="634"/>
        <end position="667"/>
    </location>
</feature>
<feature type="region of interest" description="Disordered" evidence="13">
    <location>
        <begin position="941"/>
        <end position="989"/>
    </location>
</feature>
<feature type="region of interest" description="Disordered" evidence="13">
    <location>
        <begin position="178"/>
        <end position="213"/>
    </location>
</feature>
<evidence type="ECO:0000313" key="17">
    <source>
        <dbReference type="Proteomes" id="UP000814243"/>
    </source>
</evidence>
<comment type="catalytic activity">
    <reaction evidence="1">
        <text>S-ubiquitinyl-[E2 ubiquitin-conjugating enzyme]-L-cysteine + [acceptor protein]-L-lysine = [E2 ubiquitin-conjugating enzyme]-L-cysteine + N(6)-ubiquitinyl-[acceptor protein]-L-lysine.</text>
        <dbReference type="EC" id="2.3.2.27"/>
    </reaction>
</comment>
<keyword evidence="7" id="KW-0479">Metal-binding</keyword>
<feature type="transmembrane region" description="Helical" evidence="14">
    <location>
        <begin position="451"/>
        <end position="470"/>
    </location>
</feature>
<evidence type="ECO:0000256" key="14">
    <source>
        <dbReference type="SAM" id="Phobius"/>
    </source>
</evidence>
<evidence type="ECO:0000256" key="8">
    <source>
        <dbReference type="ARBA" id="ARBA00022771"/>
    </source>
</evidence>
<feature type="transmembrane region" description="Helical" evidence="14">
    <location>
        <begin position="614"/>
        <end position="633"/>
    </location>
</feature>
<comment type="subcellular location">
    <subcellularLocation>
        <location evidence="2">Membrane</location>
        <topology evidence="2">Multi-pass membrane protein</topology>
    </subcellularLocation>
</comment>
<keyword evidence="5" id="KW-0808">Transferase</keyword>
<keyword evidence="10" id="KW-0862">Zinc</keyword>
<keyword evidence="6 14" id="KW-0812">Transmembrane</keyword>
<organism evidence="16 17">
    <name type="scientific">Spodoptera exigua</name>
    <name type="common">Beet armyworm</name>
    <name type="synonym">Noctua fulgens</name>
    <dbReference type="NCBI Taxonomy" id="7107"/>
    <lineage>
        <taxon>Eukaryota</taxon>
        <taxon>Metazoa</taxon>
        <taxon>Ecdysozoa</taxon>
        <taxon>Arthropoda</taxon>
        <taxon>Hexapoda</taxon>
        <taxon>Insecta</taxon>
        <taxon>Pterygota</taxon>
        <taxon>Neoptera</taxon>
        <taxon>Endopterygota</taxon>
        <taxon>Lepidoptera</taxon>
        <taxon>Glossata</taxon>
        <taxon>Ditrysia</taxon>
        <taxon>Noctuoidea</taxon>
        <taxon>Noctuidae</taxon>
        <taxon>Amphipyrinae</taxon>
        <taxon>Spodoptera</taxon>
    </lineage>
</organism>
<keyword evidence="11 14" id="KW-1133">Transmembrane helix</keyword>
<evidence type="ECO:0000256" key="9">
    <source>
        <dbReference type="ARBA" id="ARBA00022786"/>
    </source>
</evidence>
<dbReference type="SMART" id="SM00744">
    <property type="entry name" value="RINGv"/>
    <property type="match status" value="1"/>
</dbReference>
<dbReference type="EC" id="2.3.2.27" evidence="4"/>
<dbReference type="InterPro" id="IPR013083">
    <property type="entry name" value="Znf_RING/FYVE/PHD"/>
</dbReference>
<feature type="transmembrane region" description="Helical" evidence="14">
    <location>
        <begin position="691"/>
        <end position="711"/>
    </location>
</feature>
<dbReference type="GO" id="GO:0036503">
    <property type="term" value="P:ERAD pathway"/>
    <property type="evidence" value="ECO:0007669"/>
    <property type="project" value="TreeGrafter"/>
</dbReference>
<evidence type="ECO:0000256" key="2">
    <source>
        <dbReference type="ARBA" id="ARBA00004141"/>
    </source>
</evidence>
<name>A0A922ML17_SPOEX</name>